<dbReference type="Pfam" id="PF05994">
    <property type="entry name" value="FragX_IP"/>
    <property type="match status" value="1"/>
</dbReference>
<keyword evidence="3" id="KW-1185">Reference proteome</keyword>
<gene>
    <name evidence="2" type="ORF">SMRZ_LOCUS1995</name>
</gene>
<dbReference type="InterPro" id="IPR009828">
    <property type="entry name" value="CYRIA/CYRIB_Rac1-bd"/>
</dbReference>
<proteinExistence type="inferred from homology"/>
<evidence type="ECO:0000313" key="2">
    <source>
        <dbReference type="EMBL" id="VDO53550.1"/>
    </source>
</evidence>
<evidence type="ECO:0000256" key="1">
    <source>
        <dbReference type="ARBA" id="ARBA00025790"/>
    </source>
</evidence>
<dbReference type="PANTHER" id="PTHR12195">
    <property type="entry name" value="CYTOPLASMIC FMR1-INTERACTING PROTEIN-RELATED"/>
    <property type="match status" value="1"/>
</dbReference>
<dbReference type="InterPro" id="IPR008081">
    <property type="entry name" value="Cytoplasmic_FMR1-int"/>
</dbReference>
<dbReference type="PIRSF" id="PIRSF008153">
    <property type="entry name" value="FMR1_interacting"/>
    <property type="match status" value="1"/>
</dbReference>
<protein>
    <submittedName>
        <fullName evidence="2">Uncharacterized protein</fullName>
    </submittedName>
</protein>
<dbReference type="STRING" id="48269.A0A183LDX0"/>
<evidence type="ECO:0000313" key="3">
    <source>
        <dbReference type="Proteomes" id="UP000277204"/>
    </source>
</evidence>
<name>A0A183LDX0_9TREM</name>
<reference evidence="2 3" key="1">
    <citation type="submission" date="2018-11" db="EMBL/GenBank/DDBJ databases">
        <authorList>
            <consortium name="Pathogen Informatics"/>
        </authorList>
    </citation>
    <scope>NUCLEOTIDE SEQUENCE [LARGE SCALE GENOMIC DNA]</scope>
    <source>
        <strain evidence="2 3">Zambia</strain>
    </source>
</reference>
<organism evidence="2 3">
    <name type="scientific">Schistosoma margrebowiei</name>
    <dbReference type="NCBI Taxonomy" id="48269"/>
    <lineage>
        <taxon>Eukaryota</taxon>
        <taxon>Metazoa</taxon>
        <taxon>Spiralia</taxon>
        <taxon>Lophotrochozoa</taxon>
        <taxon>Platyhelminthes</taxon>
        <taxon>Trematoda</taxon>
        <taxon>Digenea</taxon>
        <taxon>Strigeidida</taxon>
        <taxon>Schistosomatoidea</taxon>
        <taxon>Schistosomatidae</taxon>
        <taxon>Schistosoma</taxon>
    </lineage>
</organism>
<dbReference type="Pfam" id="PF07159">
    <property type="entry name" value="CYRIA-B_Rac1-bd"/>
    <property type="match status" value="1"/>
</dbReference>
<accession>A0A183LDX0</accession>
<sequence length="799" mass="92300">MEVLQHLRGPIPTTMREVSALSQLNLDEDVPSIQGANFPILLQSNTDTNFSDITAFKSAFARSAEDARVYSHLNTVLEQGQEYAIMLYTWRSISRALPFIRSSDQPNRIKIYEKTKEILEPHCLKLKQFMFFQDAAIRRFVEEVKRLAHKDQKNFFVNQAYLVTLGKMIKMFALLDEMKNMKASMKNDYSNYKRAAQFLQVNDPDSHDVSIFLAKQKIIRDTLKESLIAIDGYEDLLIEIIHNSAQMYENKVYILPEEKHTHVIVIAFSLYLLDSGLGVCLNKIAKRLNIGKLDRILKECEVVNLFGDMSVEPFSYVRQTASFDPSKWPECNSAKVSGQGVILTHMEYTSLTSDLAWHTNTTSIRLNERSAKENQELYDLALRGLQYLSGWSVQVLDTFSWKLAHCASGFTNHECPKDAENYEKATRYNYNSEERFAMIEIISMIKSVQTQLLRLEACYSEAIGRSVYRELQAIVVGQLSAPLLKAQKKKERIMLARLILAIQATSNNNDSPTGSISTSSIFDSNKRRVGPSSSQLYLVRTMLELMVEQVSSTKQMIRKELDTATLSAIDTFLKHSFYWPYLLNFSETLIKCCDLSQLWYREFFLEMTNGACIQFPIEMSLPWIFTDHILESEHPGYTEYLLYMLDLYNDAADCALNRFRRRFLYEEIEAEANLVFDQLVYKLSDKIFRHYKRYASSILLDKRFRAEAQRTASWREPYPPPNRYTAALLRQRNIQLLGRSIDINRLICQRMNKAIYKSIEVAISRFHSSDITGIIVSLTFIIIIIIAFCNTVLLHLIMN</sequence>
<dbReference type="GO" id="GO:0031267">
    <property type="term" value="F:small GTPase binding"/>
    <property type="evidence" value="ECO:0007669"/>
    <property type="project" value="InterPro"/>
</dbReference>
<comment type="similarity">
    <text evidence="1">Belongs to the CYFIP family.</text>
</comment>
<dbReference type="Proteomes" id="UP000277204">
    <property type="component" value="Unassembled WGS sequence"/>
</dbReference>
<dbReference type="GO" id="GO:0030833">
    <property type="term" value="P:regulation of actin filament polymerization"/>
    <property type="evidence" value="ECO:0007669"/>
    <property type="project" value="InterPro"/>
</dbReference>
<dbReference type="GO" id="GO:0005737">
    <property type="term" value="C:cytoplasm"/>
    <property type="evidence" value="ECO:0007669"/>
    <property type="project" value="UniProtKB-ARBA"/>
</dbReference>
<dbReference type="AlphaFoldDB" id="A0A183LDX0"/>
<dbReference type="PRINTS" id="PR01698">
    <property type="entry name" value="CYTOFMRPINTP"/>
</dbReference>
<dbReference type="EMBL" id="UZAI01000488">
    <property type="protein sequence ID" value="VDO53550.1"/>
    <property type="molecule type" value="Genomic_DNA"/>
</dbReference>